<reference evidence="1 2" key="1">
    <citation type="journal article" date="2009" name="BMC Genomics">
        <title>The complete genome sequence of Xanthomonas albilineans provides new insights into the reductive genome evolution of the xylem-limited Xanthomonadaceae.</title>
        <authorList>
            <person name="Pieretti I."/>
            <person name="Royer M."/>
            <person name="Barbe V."/>
            <person name="Carrere S."/>
            <person name="Koebnik R."/>
            <person name="Cociancich S."/>
            <person name="Couloux A."/>
            <person name="Darrasse A."/>
            <person name="Gouzy J."/>
            <person name="Jacques M.A."/>
            <person name="Lauber E."/>
            <person name="Manceau C."/>
            <person name="Mangenot S."/>
            <person name="Poussier S."/>
            <person name="Segurens B."/>
            <person name="Szurek B."/>
            <person name="Verdier V."/>
            <person name="Arlat M."/>
            <person name="Rott P."/>
        </authorList>
    </citation>
    <scope>NUCLEOTIDE SEQUENCE [LARGE SCALE GENOMIC DNA]</scope>
    <source>
        <strain evidence="2">GPE PC73 / CFBP 7063</strain>
    </source>
</reference>
<proteinExistence type="predicted"/>
<dbReference type="EMBL" id="FP565176">
    <property type="protein sequence ID" value="CBA15815.1"/>
    <property type="molecule type" value="Genomic_DNA"/>
</dbReference>
<dbReference type="Proteomes" id="UP000001890">
    <property type="component" value="Chromosome"/>
</dbReference>
<sequence>MRAFAGDSAVAIALMQAAKKPPSQDIAGWNPYVDATVAFLVHDCAGFAKATRALKAVRLSADLPPLQHGMLHMSLPDGQTFEIRWPPNADVVEGLARCMDRPYSVAYGPDCRPHSDRGSSFP</sequence>
<keyword evidence="2" id="KW-1185">Reference proteome</keyword>
<evidence type="ECO:0000313" key="1">
    <source>
        <dbReference type="EMBL" id="CBA15815.1"/>
    </source>
</evidence>
<gene>
    <name evidence="1" type="ordered locus">XALc_1308</name>
</gene>
<dbReference type="KEGG" id="xal:XALC_1308"/>
<evidence type="ECO:0000313" key="2">
    <source>
        <dbReference type="Proteomes" id="UP000001890"/>
    </source>
</evidence>
<name>D2UAB0_XANAP</name>
<organism evidence="1 2">
    <name type="scientific">Xanthomonas albilineans (strain GPE PC73 / CFBP 7063)</name>
    <dbReference type="NCBI Taxonomy" id="380358"/>
    <lineage>
        <taxon>Bacteria</taxon>
        <taxon>Pseudomonadati</taxon>
        <taxon>Pseudomonadota</taxon>
        <taxon>Gammaproteobacteria</taxon>
        <taxon>Lysobacterales</taxon>
        <taxon>Lysobacteraceae</taxon>
        <taxon>Xanthomonas</taxon>
    </lineage>
</organism>
<accession>D2UAB0</accession>
<protein>
    <submittedName>
        <fullName evidence="1">Uncharacterized protein</fullName>
    </submittedName>
</protein>
<dbReference type="STRING" id="380358.XALC_1308"/>
<dbReference type="AlphaFoldDB" id="D2UAB0"/>